<proteinExistence type="predicted"/>
<evidence type="ECO:0000313" key="1">
    <source>
        <dbReference type="EMBL" id="KAK4128182.1"/>
    </source>
</evidence>
<dbReference type="AlphaFoldDB" id="A0AAN6Z7R1"/>
<organism evidence="1 2">
    <name type="scientific">Parathielavia appendiculata</name>
    <dbReference type="NCBI Taxonomy" id="2587402"/>
    <lineage>
        <taxon>Eukaryota</taxon>
        <taxon>Fungi</taxon>
        <taxon>Dikarya</taxon>
        <taxon>Ascomycota</taxon>
        <taxon>Pezizomycotina</taxon>
        <taxon>Sordariomycetes</taxon>
        <taxon>Sordariomycetidae</taxon>
        <taxon>Sordariales</taxon>
        <taxon>Chaetomiaceae</taxon>
        <taxon>Parathielavia</taxon>
    </lineage>
</organism>
<keyword evidence="2" id="KW-1185">Reference proteome</keyword>
<sequence>MSGRPRPAQEAFPDMLTEFAGVYLPLSRPSLAAATGDHESRCQRRLAAGARTLPLGRRR</sequence>
<protein>
    <submittedName>
        <fullName evidence="1">Uncharacterized protein</fullName>
    </submittedName>
</protein>
<reference evidence="1" key="2">
    <citation type="submission" date="2023-05" db="EMBL/GenBank/DDBJ databases">
        <authorList>
            <consortium name="Lawrence Berkeley National Laboratory"/>
            <person name="Steindorff A."/>
            <person name="Hensen N."/>
            <person name="Bonometti L."/>
            <person name="Westerberg I."/>
            <person name="Brannstrom I.O."/>
            <person name="Guillou S."/>
            <person name="Cros-Aarteil S."/>
            <person name="Calhoun S."/>
            <person name="Haridas S."/>
            <person name="Kuo A."/>
            <person name="Mondo S."/>
            <person name="Pangilinan J."/>
            <person name="Riley R."/>
            <person name="Labutti K."/>
            <person name="Andreopoulos B."/>
            <person name="Lipzen A."/>
            <person name="Chen C."/>
            <person name="Yanf M."/>
            <person name="Daum C."/>
            <person name="Ng V."/>
            <person name="Clum A."/>
            <person name="Ohm R."/>
            <person name="Martin F."/>
            <person name="Silar P."/>
            <person name="Natvig D."/>
            <person name="Lalanne C."/>
            <person name="Gautier V."/>
            <person name="Ament-Velasquez S.L."/>
            <person name="Kruys A."/>
            <person name="Hutchinson M.I."/>
            <person name="Powell A.J."/>
            <person name="Barry K."/>
            <person name="Miller A.N."/>
            <person name="Grigoriev I.V."/>
            <person name="Debuchy R."/>
            <person name="Gladieux P."/>
            <person name="Thoren M.H."/>
            <person name="Johannesson H."/>
        </authorList>
    </citation>
    <scope>NUCLEOTIDE SEQUENCE</scope>
    <source>
        <strain evidence="1">CBS 731.68</strain>
    </source>
</reference>
<accession>A0AAN6Z7R1</accession>
<gene>
    <name evidence="1" type="ORF">N657DRAFT_638594</name>
</gene>
<dbReference type="GeneID" id="87828395"/>
<reference evidence="1" key="1">
    <citation type="journal article" date="2023" name="Mol. Phylogenet. Evol.">
        <title>Genome-scale phylogeny and comparative genomics of the fungal order Sordariales.</title>
        <authorList>
            <person name="Hensen N."/>
            <person name="Bonometti L."/>
            <person name="Westerberg I."/>
            <person name="Brannstrom I.O."/>
            <person name="Guillou S."/>
            <person name="Cros-Aarteil S."/>
            <person name="Calhoun S."/>
            <person name="Haridas S."/>
            <person name="Kuo A."/>
            <person name="Mondo S."/>
            <person name="Pangilinan J."/>
            <person name="Riley R."/>
            <person name="LaButti K."/>
            <person name="Andreopoulos B."/>
            <person name="Lipzen A."/>
            <person name="Chen C."/>
            <person name="Yan M."/>
            <person name="Daum C."/>
            <person name="Ng V."/>
            <person name="Clum A."/>
            <person name="Steindorff A."/>
            <person name="Ohm R.A."/>
            <person name="Martin F."/>
            <person name="Silar P."/>
            <person name="Natvig D.O."/>
            <person name="Lalanne C."/>
            <person name="Gautier V."/>
            <person name="Ament-Velasquez S.L."/>
            <person name="Kruys A."/>
            <person name="Hutchinson M.I."/>
            <person name="Powell A.J."/>
            <person name="Barry K."/>
            <person name="Miller A.N."/>
            <person name="Grigoriev I.V."/>
            <person name="Debuchy R."/>
            <person name="Gladieux P."/>
            <person name="Hiltunen Thoren M."/>
            <person name="Johannesson H."/>
        </authorList>
    </citation>
    <scope>NUCLEOTIDE SEQUENCE</scope>
    <source>
        <strain evidence="1">CBS 731.68</strain>
    </source>
</reference>
<name>A0AAN6Z7R1_9PEZI</name>
<comment type="caution">
    <text evidence="1">The sequence shown here is derived from an EMBL/GenBank/DDBJ whole genome shotgun (WGS) entry which is preliminary data.</text>
</comment>
<dbReference type="RefSeq" id="XP_062651953.1">
    <property type="nucleotide sequence ID" value="XM_062791626.1"/>
</dbReference>
<evidence type="ECO:0000313" key="2">
    <source>
        <dbReference type="Proteomes" id="UP001302602"/>
    </source>
</evidence>
<dbReference type="EMBL" id="MU853223">
    <property type="protein sequence ID" value="KAK4128182.1"/>
    <property type="molecule type" value="Genomic_DNA"/>
</dbReference>
<dbReference type="Proteomes" id="UP001302602">
    <property type="component" value="Unassembled WGS sequence"/>
</dbReference>